<dbReference type="SUPFAM" id="SSF140931">
    <property type="entry name" value="Fic-like"/>
    <property type="match status" value="1"/>
</dbReference>
<evidence type="ECO:0000256" key="3">
    <source>
        <dbReference type="PIRSR" id="PIRSR640198-3"/>
    </source>
</evidence>
<feature type="active site" evidence="1">
    <location>
        <position position="194"/>
    </location>
</feature>
<dbReference type="InterPro" id="IPR036597">
    <property type="entry name" value="Fido-like_dom_sf"/>
</dbReference>
<keyword evidence="2" id="KW-0067">ATP-binding</keyword>
<protein>
    <submittedName>
        <fullName evidence="5">Cell division protein Fic</fullName>
    </submittedName>
</protein>
<keyword evidence="5" id="KW-0132">Cell division</keyword>
<dbReference type="RefSeq" id="WP_317635756.1">
    <property type="nucleotide sequence ID" value="NZ_AP026802.1"/>
</dbReference>
<keyword evidence="6" id="KW-1185">Reference proteome</keyword>
<evidence type="ECO:0000256" key="1">
    <source>
        <dbReference type="PIRSR" id="PIRSR640198-1"/>
    </source>
</evidence>
<dbReference type="Gene3D" id="1.10.10.10">
    <property type="entry name" value="Winged helix-like DNA-binding domain superfamily/Winged helix DNA-binding domain"/>
    <property type="match status" value="1"/>
</dbReference>
<dbReference type="KEGG" id="xap:XA3_02590"/>
<evidence type="ECO:0000313" key="6">
    <source>
        <dbReference type="Proteomes" id="UP001321861"/>
    </source>
</evidence>
<feature type="binding site" evidence="2">
    <location>
        <begin position="198"/>
        <end position="205"/>
    </location>
    <ligand>
        <name>ATP</name>
        <dbReference type="ChEBI" id="CHEBI:30616"/>
    </ligand>
</feature>
<dbReference type="PANTHER" id="PTHR13504">
    <property type="entry name" value="FIDO DOMAIN-CONTAINING PROTEIN DDB_G0283145"/>
    <property type="match status" value="1"/>
</dbReference>
<dbReference type="Gene3D" id="1.10.3290.10">
    <property type="entry name" value="Fido-like domain"/>
    <property type="match status" value="1"/>
</dbReference>
<proteinExistence type="predicted"/>
<sequence length="344" mass="40127">MAVKKFNYQNLNKLDLDYDLLNSLTKIHEFKGKEELYLADKSYEFDRLKNLAMIQSTEASNRIEGISTTDARLKQLIADKTTPINRDEEEIAGYRDVLKLIHEDYQYLELNRNNILALHKKLYEYSPQNFRGKFKANDNVITENEKIRFRPAPAYLTPMLIDDLCNEYKQAIQQEKVDPLILIPCFILDFLSIHPFTDGNGRMSRLLTMLLMYQSGYVIGKYISIEHLIEKTKSTYYESLDASSVGWFDNVQDYTPFVRYFLGVILRANEELIERFELMRHSISSADRVISELHKALQPLSRAELEMSLPAISQRTIERALAKLQKENKIEKVGQGRSTRYRGK</sequence>
<dbReference type="Proteomes" id="UP001321861">
    <property type="component" value="Chromosome"/>
</dbReference>
<feature type="domain" description="Fido" evidence="4">
    <location>
        <begin position="110"/>
        <end position="260"/>
    </location>
</feature>
<gene>
    <name evidence="5" type="ORF">XA3_02590</name>
</gene>
<dbReference type="AlphaFoldDB" id="A0AAU9DRL5"/>
<dbReference type="PANTHER" id="PTHR13504:SF38">
    <property type="entry name" value="FIDO DOMAIN-CONTAINING PROTEIN"/>
    <property type="match status" value="1"/>
</dbReference>
<dbReference type="InterPro" id="IPR003812">
    <property type="entry name" value="Fido"/>
</dbReference>
<dbReference type="PROSITE" id="PS51459">
    <property type="entry name" value="FIDO"/>
    <property type="match status" value="1"/>
</dbReference>
<keyword evidence="5" id="KW-0131">Cell cycle</keyword>
<keyword evidence="2" id="KW-0547">Nucleotide-binding</keyword>
<feature type="binding site" evidence="2">
    <location>
        <begin position="236"/>
        <end position="237"/>
    </location>
    <ligand>
        <name>ATP</name>
        <dbReference type="ChEBI" id="CHEBI:30616"/>
    </ligand>
</feature>
<reference evidence="5 6" key="1">
    <citation type="journal article" date="2023" name="Microbiol. Spectr.">
        <title>Symbiosis of Carpenter Bees with Uncharacterized Lactic Acid Bacteria Showing NAD Auxotrophy.</title>
        <authorList>
            <person name="Kawasaki S."/>
            <person name="Ozawa K."/>
            <person name="Mori T."/>
            <person name="Yamamoto A."/>
            <person name="Ito M."/>
            <person name="Ohkuma M."/>
            <person name="Sakamoto M."/>
            <person name="Matsutani M."/>
        </authorList>
    </citation>
    <scope>NUCLEOTIDE SEQUENCE [LARGE SCALE GENOMIC DNA]</scope>
    <source>
        <strain evidence="5 6">XA3</strain>
    </source>
</reference>
<dbReference type="EMBL" id="AP026802">
    <property type="protein sequence ID" value="BDR57818.1"/>
    <property type="molecule type" value="Genomic_DNA"/>
</dbReference>
<dbReference type="Pfam" id="PF02661">
    <property type="entry name" value="Fic"/>
    <property type="match status" value="1"/>
</dbReference>
<evidence type="ECO:0000259" key="4">
    <source>
        <dbReference type="PROSITE" id="PS51459"/>
    </source>
</evidence>
<name>A0AAU9DRL5_9LACO</name>
<dbReference type="GO" id="GO:0005524">
    <property type="term" value="F:ATP binding"/>
    <property type="evidence" value="ECO:0007669"/>
    <property type="project" value="UniProtKB-KW"/>
</dbReference>
<feature type="site" description="Important for autoinhibition of adenylyltransferase activity" evidence="3">
    <location>
        <position position="64"/>
    </location>
</feature>
<organism evidence="5 6">
    <name type="scientific">Xylocopilactobacillus apicola</name>
    <dbReference type="NCBI Taxonomy" id="2932184"/>
    <lineage>
        <taxon>Bacteria</taxon>
        <taxon>Bacillati</taxon>
        <taxon>Bacillota</taxon>
        <taxon>Bacilli</taxon>
        <taxon>Lactobacillales</taxon>
        <taxon>Lactobacillaceae</taxon>
        <taxon>Xylocopilactobacillus</taxon>
    </lineage>
</organism>
<dbReference type="InterPro" id="IPR036388">
    <property type="entry name" value="WH-like_DNA-bd_sf"/>
</dbReference>
<accession>A0AAU9DRL5</accession>
<dbReference type="InterPro" id="IPR040198">
    <property type="entry name" value="Fido_containing"/>
</dbReference>
<dbReference type="GO" id="GO:0051301">
    <property type="term" value="P:cell division"/>
    <property type="evidence" value="ECO:0007669"/>
    <property type="project" value="UniProtKB-KW"/>
</dbReference>
<evidence type="ECO:0000313" key="5">
    <source>
        <dbReference type="EMBL" id="BDR57818.1"/>
    </source>
</evidence>
<evidence type="ECO:0000256" key="2">
    <source>
        <dbReference type="PIRSR" id="PIRSR640198-2"/>
    </source>
</evidence>